<sequence>MTRPRAWMARYAALVAVAVYALMWVGYLQNWGWLHLIDWSLLNASHDAAVKHPVWLRFWGVVTNVLGPVPLRVLDTVAAAAALVRRNLRAALMLVACGLLNGLVTQAAKGLADRPRPSTMLVPIAQTSFPSGHALETTASLLALLAFVMPMLSATLGRVAITVTAIILVLVGFSRVALNVHYPSDVIAGWALGFLYVLVCLAVFRPKPLPP</sequence>
<dbReference type="SUPFAM" id="SSF48317">
    <property type="entry name" value="Acid phosphatase/Vanadium-dependent haloperoxidase"/>
    <property type="match status" value="1"/>
</dbReference>
<dbReference type="EMBL" id="CP092423">
    <property type="protein sequence ID" value="ULP42929.1"/>
    <property type="molecule type" value="Genomic_DNA"/>
</dbReference>
<dbReference type="InterPro" id="IPR036938">
    <property type="entry name" value="PAP2/HPO_sf"/>
</dbReference>
<dbReference type="SMART" id="SM00014">
    <property type="entry name" value="acidPPc"/>
    <property type="match status" value="1"/>
</dbReference>
<keyword evidence="4" id="KW-1185">Reference proteome</keyword>
<dbReference type="Proteomes" id="UP001055171">
    <property type="component" value="Chromosome"/>
</dbReference>
<feature type="transmembrane region" description="Helical" evidence="1">
    <location>
        <begin position="12"/>
        <end position="34"/>
    </location>
</feature>
<dbReference type="Pfam" id="PF01569">
    <property type="entry name" value="PAP2"/>
    <property type="match status" value="1"/>
</dbReference>
<name>A0ABY3UZ31_MYCLN</name>
<evidence type="ECO:0000313" key="4">
    <source>
        <dbReference type="Proteomes" id="UP001055171"/>
    </source>
</evidence>
<protein>
    <submittedName>
        <fullName evidence="3">Phosphatase PAP2 family protein</fullName>
    </submittedName>
</protein>
<dbReference type="PANTHER" id="PTHR14969">
    <property type="entry name" value="SPHINGOSINE-1-PHOSPHATE PHOSPHOHYDROLASE"/>
    <property type="match status" value="1"/>
</dbReference>
<evidence type="ECO:0000256" key="1">
    <source>
        <dbReference type="SAM" id="Phobius"/>
    </source>
</evidence>
<dbReference type="InterPro" id="IPR000326">
    <property type="entry name" value="PAP2/HPO"/>
</dbReference>
<evidence type="ECO:0000313" key="3">
    <source>
        <dbReference type="EMBL" id="ULP42929.1"/>
    </source>
</evidence>
<feature type="domain" description="Phosphatidic acid phosphatase type 2/haloperoxidase" evidence="2">
    <location>
        <begin position="90"/>
        <end position="201"/>
    </location>
</feature>
<feature type="transmembrane region" description="Helical" evidence="1">
    <location>
        <begin position="91"/>
        <end position="112"/>
    </location>
</feature>
<dbReference type="PANTHER" id="PTHR14969:SF13">
    <property type="entry name" value="AT30094P"/>
    <property type="match status" value="1"/>
</dbReference>
<dbReference type="CDD" id="cd03392">
    <property type="entry name" value="PAP2_like_2"/>
    <property type="match status" value="1"/>
</dbReference>
<feature type="transmembrane region" description="Helical" evidence="1">
    <location>
        <begin position="159"/>
        <end position="180"/>
    </location>
</feature>
<reference evidence="3" key="1">
    <citation type="submission" date="2022-08" db="EMBL/GenBank/DDBJ databases">
        <title>Complete genome sequence of 14 non-tuberculosis mycobacteria type-strains.</title>
        <authorList>
            <person name="Igarashi Y."/>
            <person name="Osugi A."/>
            <person name="Mitarai S."/>
        </authorList>
    </citation>
    <scope>NUCLEOTIDE SEQUENCE</scope>
    <source>
        <strain evidence="3">ATCC 51985</strain>
    </source>
</reference>
<feature type="transmembrane region" description="Helical" evidence="1">
    <location>
        <begin position="54"/>
        <end position="84"/>
    </location>
</feature>
<proteinExistence type="predicted"/>
<dbReference type="Gene3D" id="1.20.144.10">
    <property type="entry name" value="Phosphatidic acid phosphatase type 2/haloperoxidase"/>
    <property type="match status" value="1"/>
</dbReference>
<feature type="transmembrane region" description="Helical" evidence="1">
    <location>
        <begin position="186"/>
        <end position="204"/>
    </location>
</feature>
<keyword evidence="1" id="KW-0812">Transmembrane</keyword>
<gene>
    <name evidence="3" type="ORF">MJO58_02660</name>
</gene>
<organism evidence="3 4">
    <name type="scientific">Mycobacterium lentiflavum</name>
    <dbReference type="NCBI Taxonomy" id="141349"/>
    <lineage>
        <taxon>Bacteria</taxon>
        <taxon>Bacillati</taxon>
        <taxon>Actinomycetota</taxon>
        <taxon>Actinomycetes</taxon>
        <taxon>Mycobacteriales</taxon>
        <taxon>Mycobacteriaceae</taxon>
        <taxon>Mycobacterium</taxon>
        <taxon>Mycobacterium simiae complex</taxon>
    </lineage>
</organism>
<keyword evidence="1" id="KW-0472">Membrane</keyword>
<keyword evidence="1" id="KW-1133">Transmembrane helix</keyword>
<accession>A0ABY3UZ31</accession>
<dbReference type="RefSeq" id="WP_239721935.1">
    <property type="nucleotide sequence ID" value="NZ_CP092423.2"/>
</dbReference>
<evidence type="ECO:0000259" key="2">
    <source>
        <dbReference type="SMART" id="SM00014"/>
    </source>
</evidence>